<evidence type="ECO:0000256" key="3">
    <source>
        <dbReference type="ARBA" id="ARBA00022741"/>
    </source>
</evidence>
<dbReference type="GO" id="GO:0005737">
    <property type="term" value="C:cytoplasm"/>
    <property type="evidence" value="ECO:0007669"/>
    <property type="project" value="UniProtKB-SubCell"/>
</dbReference>
<evidence type="ECO:0000256" key="10">
    <source>
        <dbReference type="ARBA" id="ARBA00061478"/>
    </source>
</evidence>
<evidence type="ECO:0000313" key="15">
    <source>
        <dbReference type="Proteomes" id="UP000632828"/>
    </source>
</evidence>
<dbReference type="InterPro" id="IPR003439">
    <property type="entry name" value="ABC_transporter-like_ATP-bd"/>
</dbReference>
<keyword evidence="4 11" id="KW-0227">DNA damage</keyword>
<dbReference type="GO" id="GO:0016887">
    <property type="term" value="F:ATP hydrolysis activity"/>
    <property type="evidence" value="ECO:0007669"/>
    <property type="project" value="UniProtKB-UniRule"/>
</dbReference>
<feature type="domain" description="ABC transporter" evidence="13">
    <location>
        <begin position="286"/>
        <end position="506"/>
    </location>
</feature>
<comment type="function">
    <text evidence="11">Probably plays a role in ribosome assembly or function. May be involved in resolution of branched DNA intermediates that result from template switching in postreplication gaps. Binds DNA and has ATPase activity.</text>
</comment>
<evidence type="ECO:0000256" key="9">
    <source>
        <dbReference type="ARBA" id="ARBA00049360"/>
    </source>
</evidence>
<evidence type="ECO:0000256" key="1">
    <source>
        <dbReference type="ARBA" id="ARBA00022490"/>
    </source>
</evidence>
<dbReference type="PANTHER" id="PTHR42855:SF1">
    <property type="entry name" value="ABC TRANSPORTER DOMAIN-CONTAINING PROTEIN"/>
    <property type="match status" value="1"/>
</dbReference>
<dbReference type="InterPro" id="IPR003593">
    <property type="entry name" value="AAA+_ATPase"/>
</dbReference>
<dbReference type="EMBL" id="JACWUN010000017">
    <property type="protein sequence ID" value="MBD1401599.1"/>
    <property type="molecule type" value="Genomic_DNA"/>
</dbReference>
<keyword evidence="15" id="KW-1185">Reference proteome</keyword>
<keyword evidence="1 11" id="KW-0963">Cytoplasm</keyword>
<keyword evidence="2 11" id="KW-0677">Repeat</keyword>
<comment type="subcellular location">
    <subcellularLocation>
        <location evidence="11">Cytoplasm</location>
    </subcellularLocation>
    <text evidence="11">Associates with ribosomes.</text>
</comment>
<reference evidence="14" key="1">
    <citation type="submission" date="2020-09" db="EMBL/GenBank/DDBJ databases">
        <title>Pelobacter alkaliphilus sp. nov., a novel anaerobic arsenate-reducing bacterium from terrestrial mud volcano.</title>
        <authorList>
            <person name="Khomyakova M.A."/>
            <person name="Merkel A.Y."/>
            <person name="Slobodkin A.I."/>
        </authorList>
    </citation>
    <scope>NUCLEOTIDE SEQUENCE</scope>
    <source>
        <strain evidence="14">M08fum</strain>
    </source>
</reference>
<dbReference type="GO" id="GO:0005524">
    <property type="term" value="F:ATP binding"/>
    <property type="evidence" value="ECO:0007669"/>
    <property type="project" value="UniProtKB-UniRule"/>
</dbReference>
<dbReference type="PROSITE" id="PS00211">
    <property type="entry name" value="ABC_TRANSPORTER_1"/>
    <property type="match status" value="1"/>
</dbReference>
<evidence type="ECO:0000256" key="8">
    <source>
        <dbReference type="ARBA" id="ARBA00023204"/>
    </source>
</evidence>
<dbReference type="GO" id="GO:0006281">
    <property type="term" value="P:DNA repair"/>
    <property type="evidence" value="ECO:0007669"/>
    <property type="project" value="UniProtKB-KW"/>
</dbReference>
<comment type="caution">
    <text evidence="14">The sequence shown here is derived from an EMBL/GenBank/DDBJ whole genome shotgun (WGS) entry which is preliminary data.</text>
</comment>
<dbReference type="SUPFAM" id="SSF52540">
    <property type="entry name" value="P-loop containing nucleoside triphosphate hydrolases"/>
    <property type="match status" value="2"/>
</dbReference>
<protein>
    <recommendedName>
        <fullName evidence="11">ATP-binding protein Uup</fullName>
        <ecNumber evidence="11">3.6.1.-</ecNumber>
    </recommendedName>
</protein>
<evidence type="ECO:0000256" key="7">
    <source>
        <dbReference type="ARBA" id="ARBA00023125"/>
    </source>
</evidence>
<feature type="region of interest" description="Disordered" evidence="12">
    <location>
        <begin position="497"/>
        <end position="517"/>
    </location>
</feature>
<dbReference type="SMART" id="SM00382">
    <property type="entry name" value="AAA"/>
    <property type="match status" value="2"/>
</dbReference>
<evidence type="ECO:0000256" key="2">
    <source>
        <dbReference type="ARBA" id="ARBA00022737"/>
    </source>
</evidence>
<feature type="binding site" evidence="11">
    <location>
        <begin position="36"/>
        <end position="43"/>
    </location>
    <ligand>
        <name>ATP</name>
        <dbReference type="ChEBI" id="CHEBI:30616"/>
        <label>1</label>
    </ligand>
</feature>
<dbReference type="GO" id="GO:0043022">
    <property type="term" value="F:ribosome binding"/>
    <property type="evidence" value="ECO:0007669"/>
    <property type="project" value="UniProtKB-UniRule"/>
</dbReference>
<dbReference type="Gene3D" id="3.40.50.300">
    <property type="entry name" value="P-loop containing nucleotide triphosphate hydrolases"/>
    <property type="match status" value="2"/>
</dbReference>
<dbReference type="InterPro" id="IPR032524">
    <property type="entry name" value="ABC_tran_C"/>
</dbReference>
<evidence type="ECO:0000256" key="5">
    <source>
        <dbReference type="ARBA" id="ARBA00022801"/>
    </source>
</evidence>
<dbReference type="HAMAP" id="MF_00848">
    <property type="entry name" value="Uup"/>
    <property type="match status" value="1"/>
</dbReference>
<feature type="domain" description="ABC transporter" evidence="13">
    <location>
        <begin position="4"/>
        <end position="219"/>
    </location>
</feature>
<comment type="catalytic activity">
    <reaction evidence="9 11">
        <text>ATP + H2O = ADP + phosphate + H(+)</text>
        <dbReference type="Rhea" id="RHEA:13065"/>
        <dbReference type="ChEBI" id="CHEBI:15377"/>
        <dbReference type="ChEBI" id="CHEBI:15378"/>
        <dbReference type="ChEBI" id="CHEBI:30616"/>
        <dbReference type="ChEBI" id="CHEBI:43474"/>
        <dbReference type="ChEBI" id="CHEBI:456216"/>
    </reaction>
</comment>
<dbReference type="FunFam" id="3.40.50.300:FF:000309">
    <property type="entry name" value="ABC transporter ATP-binding protein"/>
    <property type="match status" value="1"/>
</dbReference>
<dbReference type="InterPro" id="IPR043686">
    <property type="entry name" value="Uup"/>
</dbReference>
<dbReference type="Pfam" id="PF16326">
    <property type="entry name" value="ABC_tran_CTD"/>
    <property type="match status" value="1"/>
</dbReference>
<feature type="binding site" evidence="11">
    <location>
        <begin position="319"/>
        <end position="326"/>
    </location>
    <ligand>
        <name>ATP</name>
        <dbReference type="ChEBI" id="CHEBI:30616"/>
        <label>2</label>
    </ligand>
</feature>
<dbReference type="EC" id="3.6.1.-" evidence="11"/>
<evidence type="ECO:0000256" key="4">
    <source>
        <dbReference type="ARBA" id="ARBA00022763"/>
    </source>
</evidence>
<keyword evidence="8 11" id="KW-0234">DNA repair</keyword>
<evidence type="ECO:0000313" key="14">
    <source>
        <dbReference type="EMBL" id="MBD1401599.1"/>
    </source>
</evidence>
<dbReference type="InterPro" id="IPR037118">
    <property type="entry name" value="Val-tRNA_synth_C_sf"/>
</dbReference>
<keyword evidence="3 11" id="KW-0547">Nucleotide-binding</keyword>
<dbReference type="RefSeq" id="WP_191157372.1">
    <property type="nucleotide sequence ID" value="NZ_JACWUN010000017.1"/>
</dbReference>
<dbReference type="InterPro" id="IPR051309">
    <property type="entry name" value="ABCF_ATPase"/>
</dbReference>
<dbReference type="Pfam" id="PF00005">
    <property type="entry name" value="ABC_tran"/>
    <property type="match status" value="2"/>
</dbReference>
<dbReference type="Gene3D" id="1.10.287.380">
    <property type="entry name" value="Valyl-tRNA synthetase, C-terminal domain"/>
    <property type="match status" value="1"/>
</dbReference>
<comment type="similarity">
    <text evidence="10 11">Belongs to the ABC transporter superfamily. ABCF family. Uup subfamily.</text>
</comment>
<dbReference type="CDD" id="cd03221">
    <property type="entry name" value="ABCF_EF-3"/>
    <property type="match status" value="2"/>
</dbReference>
<dbReference type="Proteomes" id="UP000632828">
    <property type="component" value="Unassembled WGS sequence"/>
</dbReference>
<dbReference type="InterPro" id="IPR017871">
    <property type="entry name" value="ABC_transporter-like_CS"/>
</dbReference>
<keyword evidence="5 11" id="KW-0378">Hydrolase</keyword>
<dbReference type="Pfam" id="PF12848">
    <property type="entry name" value="ABC_tran_Xtn"/>
    <property type="match status" value="1"/>
</dbReference>
<evidence type="ECO:0000259" key="13">
    <source>
        <dbReference type="PROSITE" id="PS50893"/>
    </source>
</evidence>
<evidence type="ECO:0000256" key="12">
    <source>
        <dbReference type="SAM" id="MobiDB-lite"/>
    </source>
</evidence>
<evidence type="ECO:0000256" key="6">
    <source>
        <dbReference type="ARBA" id="ARBA00022840"/>
    </source>
</evidence>
<proteinExistence type="inferred from homology"/>
<organism evidence="14 15">
    <name type="scientific">Pelovirga terrestris</name>
    <dbReference type="NCBI Taxonomy" id="2771352"/>
    <lineage>
        <taxon>Bacteria</taxon>
        <taxon>Pseudomonadati</taxon>
        <taxon>Thermodesulfobacteriota</taxon>
        <taxon>Desulfuromonadia</taxon>
        <taxon>Geobacterales</taxon>
        <taxon>Geobacteraceae</taxon>
        <taxon>Pelovirga</taxon>
    </lineage>
</organism>
<accession>A0A8J6QMU3</accession>
<dbReference type="InterPro" id="IPR032781">
    <property type="entry name" value="ABC_tran_Xtn"/>
</dbReference>
<keyword evidence="6 11" id="KW-0067">ATP-binding</keyword>
<gene>
    <name evidence="11" type="primary">uup</name>
    <name evidence="14" type="ORF">ICT70_13105</name>
</gene>
<dbReference type="PROSITE" id="PS50893">
    <property type="entry name" value="ABC_TRANSPORTER_2"/>
    <property type="match status" value="2"/>
</dbReference>
<evidence type="ECO:0000256" key="11">
    <source>
        <dbReference type="HAMAP-Rule" id="MF_00848"/>
    </source>
</evidence>
<dbReference type="GO" id="GO:0003677">
    <property type="term" value="F:DNA binding"/>
    <property type="evidence" value="ECO:0007669"/>
    <property type="project" value="UniProtKB-UniRule"/>
</dbReference>
<sequence>MNILSLNQVSLAFGGPKLLDAVNLQIEAGDRICLLGRNGAGKSSLMRLLNGDISLDAGEIQRRQGVHTAYVPQDFPAHWPGTVRDYLQQSGQAHGLDDLTLQVRIDQLAGRLELLLDEPPTDLSGGQQRRTLLAAALILEPDLILLDEPTNHLDIEAIIKLEELLLRLGKTLVFVSHDRAFARRLATRIVELDRGHLHDYRCDYGTFLERRQDVLHAEEKAWERFDQKLAEEEVWIRKGIKARRTRNMGRVRDLLKLREERRQRRDRIGKVRLNIDEAQRSGRMVVETAGLSFAYPDNPPLIDNLDLRIMRGDRIGLLGPNGCGKTTLLKLLTGELQPTAGTLRLGTNLEIAYFDQLREQLDGDRSVKQNLADDHDQVIINGQPRHIYGYLQDFLFTPERARTPVRVLSGGEKNRLLLAKLFTRPANLLILDEPTNDLDMETLELLEELLLDYQGTVLLVSHDRSFINNLVTSSLVFTGNGRVEEVIGGYDDWLAQKPAPRADTEPKPKTPVPARKERPRKLTFKEKRELAELPLTIETLEAEQAELHATMADPGLYQQGNSEKITAAQHRLETVEKELEATYGRWQELEQIPE</sequence>
<name>A0A8J6QMU3_9BACT</name>
<dbReference type="InterPro" id="IPR027417">
    <property type="entry name" value="P-loop_NTPase"/>
</dbReference>
<dbReference type="AlphaFoldDB" id="A0A8J6QMU3"/>
<dbReference type="PANTHER" id="PTHR42855">
    <property type="entry name" value="ABC TRANSPORTER ATP-BINDING SUBUNIT"/>
    <property type="match status" value="1"/>
</dbReference>
<keyword evidence="7 11" id="KW-0238">DNA-binding</keyword>